<comment type="similarity">
    <text evidence="8">Belongs to the tRNA(Ile)-lysidine synthase family.</text>
</comment>
<dbReference type="Gene3D" id="3.40.50.620">
    <property type="entry name" value="HUPs"/>
    <property type="match status" value="1"/>
</dbReference>
<dbReference type="CDD" id="cd01992">
    <property type="entry name" value="TilS_N"/>
    <property type="match status" value="1"/>
</dbReference>
<feature type="binding site" evidence="8">
    <location>
        <begin position="28"/>
        <end position="33"/>
    </location>
    <ligand>
        <name>ATP</name>
        <dbReference type="ChEBI" id="CHEBI:30616"/>
    </ligand>
</feature>
<evidence type="ECO:0000313" key="11">
    <source>
        <dbReference type="Proteomes" id="UP000282654"/>
    </source>
</evidence>
<evidence type="ECO:0000256" key="7">
    <source>
        <dbReference type="ARBA" id="ARBA00048539"/>
    </source>
</evidence>
<gene>
    <name evidence="8" type="primary">tilS</name>
    <name evidence="10" type="ORF">EDD75_1602</name>
</gene>
<proteinExistence type="inferred from homology"/>
<dbReference type="GO" id="GO:0032267">
    <property type="term" value="F:tRNA(Ile)-lysidine synthase activity"/>
    <property type="evidence" value="ECO:0007669"/>
    <property type="project" value="UniProtKB-EC"/>
</dbReference>
<keyword evidence="5 8" id="KW-0547">Nucleotide-binding</keyword>
<evidence type="ECO:0000259" key="9">
    <source>
        <dbReference type="SMART" id="SM00977"/>
    </source>
</evidence>
<dbReference type="InterPro" id="IPR015262">
    <property type="entry name" value="tRNA_Ile_lys_synt_subst-bd"/>
</dbReference>
<comment type="catalytic activity">
    <reaction evidence="7 8">
        <text>cytidine(34) in tRNA(Ile2) + L-lysine + ATP = lysidine(34) in tRNA(Ile2) + AMP + diphosphate + H(+)</text>
        <dbReference type="Rhea" id="RHEA:43744"/>
        <dbReference type="Rhea" id="RHEA-COMP:10625"/>
        <dbReference type="Rhea" id="RHEA-COMP:10670"/>
        <dbReference type="ChEBI" id="CHEBI:15378"/>
        <dbReference type="ChEBI" id="CHEBI:30616"/>
        <dbReference type="ChEBI" id="CHEBI:32551"/>
        <dbReference type="ChEBI" id="CHEBI:33019"/>
        <dbReference type="ChEBI" id="CHEBI:82748"/>
        <dbReference type="ChEBI" id="CHEBI:83665"/>
        <dbReference type="ChEBI" id="CHEBI:456215"/>
        <dbReference type="EC" id="6.3.4.19"/>
    </reaction>
</comment>
<dbReference type="HAMAP" id="MF_01161">
    <property type="entry name" value="tRNA_Ile_lys_synt"/>
    <property type="match status" value="1"/>
</dbReference>
<evidence type="ECO:0000256" key="3">
    <source>
        <dbReference type="ARBA" id="ARBA00022598"/>
    </source>
</evidence>
<organism evidence="10 11">
    <name type="scientific">Thermodesulfitimonas autotrophica</name>
    <dbReference type="NCBI Taxonomy" id="1894989"/>
    <lineage>
        <taxon>Bacteria</taxon>
        <taxon>Bacillati</taxon>
        <taxon>Bacillota</taxon>
        <taxon>Clostridia</taxon>
        <taxon>Thermoanaerobacterales</taxon>
        <taxon>Thermoanaerobacteraceae</taxon>
        <taxon>Thermodesulfitimonas</taxon>
    </lineage>
</organism>
<keyword evidence="11" id="KW-1185">Reference proteome</keyword>
<dbReference type="InterPro" id="IPR012795">
    <property type="entry name" value="tRNA_Ile_lys_synt_N"/>
</dbReference>
<dbReference type="EC" id="6.3.4.19" evidence="8"/>
<dbReference type="Gene3D" id="1.20.59.20">
    <property type="match status" value="1"/>
</dbReference>
<dbReference type="SUPFAM" id="SSF52402">
    <property type="entry name" value="Adenine nucleotide alpha hydrolases-like"/>
    <property type="match status" value="1"/>
</dbReference>
<dbReference type="NCBIfam" id="TIGR02432">
    <property type="entry name" value="lysidine_TilS_N"/>
    <property type="match status" value="1"/>
</dbReference>
<dbReference type="Pfam" id="PF09179">
    <property type="entry name" value="TilS"/>
    <property type="match status" value="1"/>
</dbReference>
<dbReference type="NCBIfam" id="TIGR02433">
    <property type="entry name" value="lysidine_TilS_C"/>
    <property type="match status" value="1"/>
</dbReference>
<dbReference type="RefSeq" id="WP_123930699.1">
    <property type="nucleotide sequence ID" value="NZ_RKRE01000003.1"/>
</dbReference>
<keyword evidence="6 8" id="KW-0067">ATP-binding</keyword>
<comment type="function">
    <text evidence="8">Ligates lysine onto the cytidine present at position 34 of the AUA codon-specific tRNA(Ile) that contains the anticodon CAU, in an ATP-dependent manner. Cytidine is converted to lysidine, thus changing the amino acid specificity of the tRNA from methionine to isoleucine.</text>
</comment>
<dbReference type="SMART" id="SM00977">
    <property type="entry name" value="TilS_C"/>
    <property type="match status" value="1"/>
</dbReference>
<dbReference type="Proteomes" id="UP000282654">
    <property type="component" value="Unassembled WGS sequence"/>
</dbReference>
<dbReference type="GO" id="GO:0005524">
    <property type="term" value="F:ATP binding"/>
    <property type="evidence" value="ECO:0007669"/>
    <property type="project" value="UniProtKB-UniRule"/>
</dbReference>
<evidence type="ECO:0000256" key="8">
    <source>
        <dbReference type="HAMAP-Rule" id="MF_01161"/>
    </source>
</evidence>
<dbReference type="InterPro" id="IPR011063">
    <property type="entry name" value="TilS/TtcA_N"/>
</dbReference>
<dbReference type="GO" id="GO:0005737">
    <property type="term" value="C:cytoplasm"/>
    <property type="evidence" value="ECO:0007669"/>
    <property type="project" value="UniProtKB-SubCell"/>
</dbReference>
<evidence type="ECO:0000313" key="10">
    <source>
        <dbReference type="EMBL" id="RPF42501.1"/>
    </source>
</evidence>
<sequence length="464" mass="51253">MDILPQVRETIKRFGMLTPGDAVVVGVSGGPDSVALLDLLSRLRDEFGLGLHVAHLNHRLRPEAAEEAEFVRRLASGYGLPVTVDAADVPAYAGERRLSTEMAARELRYAFFTRVLSAVGAAKVALGHQADDQAETVLMNLLRGTGLAGLKGIPPVRGPFVRPLIEVRRAAIEAYCASRGLKTCYDASNIQTAYRRNKIRHELLPLLEREYNPALVPALGRLAAVLREEEEFLAAEAAKVYAGLRSVAAAGVYFDGAAISTLPRAMARRVVRLAYREVTGSVYDLDFLHTEEVLRLLERATGREVILPRGVKAVRLHGRLLFRTGAIPAVPDFCYPLPVPGVVIIREIGVAVKAELVAPGRDPATLPLQETLLDYERVKPPLFVRRRRSGDLFYPLGYPAPVRLKSFFINQKIPRYQRDRIPLIVDATGILWVAGVRPAEPVRVTSQTRRCLHLELIPLEKNDL</sequence>
<dbReference type="AlphaFoldDB" id="A0A3N5BEP7"/>
<protein>
    <recommendedName>
        <fullName evidence="8">tRNA(Ile)-lysidine synthase</fullName>
        <ecNumber evidence="8">6.3.4.19</ecNumber>
    </recommendedName>
    <alternativeName>
        <fullName evidence="8">tRNA(Ile)-2-lysyl-cytidine synthase</fullName>
    </alternativeName>
    <alternativeName>
        <fullName evidence="8">tRNA(Ile)-lysidine synthetase</fullName>
    </alternativeName>
</protein>
<dbReference type="OrthoDB" id="9807403at2"/>
<comment type="caution">
    <text evidence="10">The sequence shown here is derived from an EMBL/GenBank/DDBJ whole genome shotgun (WGS) entry which is preliminary data.</text>
</comment>
<keyword evidence="4 8" id="KW-0819">tRNA processing</keyword>
<dbReference type="SUPFAM" id="SSF82829">
    <property type="entry name" value="MesJ substrate recognition domain-like"/>
    <property type="match status" value="1"/>
</dbReference>
<dbReference type="GO" id="GO:0006400">
    <property type="term" value="P:tRNA modification"/>
    <property type="evidence" value="ECO:0007669"/>
    <property type="project" value="UniProtKB-UniRule"/>
</dbReference>
<reference evidence="10 11" key="1">
    <citation type="submission" date="2018-11" db="EMBL/GenBank/DDBJ databases">
        <title>Genomic Encyclopedia of Type Strains, Phase IV (KMG-IV): sequencing the most valuable type-strain genomes for metagenomic binning, comparative biology and taxonomic classification.</title>
        <authorList>
            <person name="Goeker M."/>
        </authorList>
    </citation>
    <scope>NUCLEOTIDE SEQUENCE [LARGE SCALE GENOMIC DNA]</scope>
    <source>
        <strain evidence="10 11">DSM 102936</strain>
    </source>
</reference>
<dbReference type="PANTHER" id="PTHR43033:SF1">
    <property type="entry name" value="TRNA(ILE)-LYSIDINE SYNTHASE-RELATED"/>
    <property type="match status" value="1"/>
</dbReference>
<comment type="domain">
    <text evidence="8">The N-terminal region contains the highly conserved SGGXDS motif, predicted to be a P-loop motif involved in ATP binding.</text>
</comment>
<name>A0A3N5BEP7_9THEO</name>
<dbReference type="Pfam" id="PF01171">
    <property type="entry name" value="ATP_bind_3"/>
    <property type="match status" value="1"/>
</dbReference>
<feature type="domain" description="Lysidine-tRNA(Ile) synthetase C-terminal" evidence="9">
    <location>
        <begin position="382"/>
        <end position="454"/>
    </location>
</feature>
<dbReference type="EMBL" id="RKRE01000003">
    <property type="protein sequence ID" value="RPF42501.1"/>
    <property type="molecule type" value="Genomic_DNA"/>
</dbReference>
<evidence type="ECO:0000256" key="4">
    <source>
        <dbReference type="ARBA" id="ARBA00022694"/>
    </source>
</evidence>
<evidence type="ECO:0000256" key="1">
    <source>
        <dbReference type="ARBA" id="ARBA00004496"/>
    </source>
</evidence>
<dbReference type="InterPro" id="IPR014729">
    <property type="entry name" value="Rossmann-like_a/b/a_fold"/>
</dbReference>
<evidence type="ECO:0000256" key="2">
    <source>
        <dbReference type="ARBA" id="ARBA00022490"/>
    </source>
</evidence>
<keyword evidence="2 8" id="KW-0963">Cytoplasm</keyword>
<dbReference type="Pfam" id="PF11734">
    <property type="entry name" value="TilS_C"/>
    <property type="match status" value="1"/>
</dbReference>
<dbReference type="InterPro" id="IPR012796">
    <property type="entry name" value="Lysidine-tRNA-synth_C"/>
</dbReference>
<accession>A0A3N5BEP7</accession>
<keyword evidence="3 8" id="KW-0436">Ligase</keyword>
<dbReference type="SUPFAM" id="SSF56037">
    <property type="entry name" value="PheT/TilS domain"/>
    <property type="match status" value="1"/>
</dbReference>
<evidence type="ECO:0000256" key="6">
    <source>
        <dbReference type="ARBA" id="ARBA00022840"/>
    </source>
</evidence>
<dbReference type="PANTHER" id="PTHR43033">
    <property type="entry name" value="TRNA(ILE)-LYSIDINE SYNTHASE-RELATED"/>
    <property type="match status" value="1"/>
</dbReference>
<comment type="subcellular location">
    <subcellularLocation>
        <location evidence="1 8">Cytoplasm</location>
    </subcellularLocation>
</comment>
<dbReference type="InterPro" id="IPR012094">
    <property type="entry name" value="tRNA_Ile_lys_synt"/>
</dbReference>
<evidence type="ECO:0000256" key="5">
    <source>
        <dbReference type="ARBA" id="ARBA00022741"/>
    </source>
</evidence>